<sequence>MCTNFKVPVAEDGSVVVGRSLDYPAQFPVSLCVLTTGQSRRALGPVDATAAKEWTTRFGVVGLALFGQEGLIFDGLNSNGLSAHTLYMVGGFFHPIEFRGDGTDVSQLELTSYLLSTCGSVADVRAAVAEINIWGWDGGLPFMPPVHVLVHDVNESVAIEFRPDGVVVVDNPTSVGTNSPYLEWHLLNMNNHVGFSSVNPDGQAIAGGKIRPMGAGWGLHGLPGDYSGPSRFVRALVFTSLADTPATGKDAEMLALHILNAFDIPAGVVKEPGPNHSVLSEVTYADTICNLSELRFAYRALNDPIIYVVDLKETDFTGDPRTTPISRDGQFTLIEI</sequence>
<comment type="similarity">
    <text evidence="1">Belongs to the peptidase C59 family.</text>
</comment>
<feature type="domain" description="Choloylglycine hydrolase/NAAA C-terminal" evidence="3">
    <location>
        <begin position="10"/>
        <end position="316"/>
    </location>
</feature>
<dbReference type="GO" id="GO:0016787">
    <property type="term" value="F:hydrolase activity"/>
    <property type="evidence" value="ECO:0007669"/>
    <property type="project" value="UniProtKB-KW"/>
</dbReference>
<dbReference type="Pfam" id="PF02275">
    <property type="entry name" value="CBAH"/>
    <property type="match status" value="1"/>
</dbReference>
<dbReference type="InterPro" id="IPR052193">
    <property type="entry name" value="Peptidase_C59"/>
</dbReference>
<dbReference type="EMBL" id="CAFBMR010000011">
    <property type="protein sequence ID" value="CAB4906800.1"/>
    <property type="molecule type" value="Genomic_DNA"/>
</dbReference>
<accession>A0A6J7GR29</accession>
<evidence type="ECO:0000256" key="1">
    <source>
        <dbReference type="ARBA" id="ARBA00006625"/>
    </source>
</evidence>
<keyword evidence="2" id="KW-0378">Hydrolase</keyword>
<dbReference type="AlphaFoldDB" id="A0A6J7GR29"/>
<reference evidence="4" key="1">
    <citation type="submission" date="2020-05" db="EMBL/GenBank/DDBJ databases">
        <authorList>
            <person name="Chiriac C."/>
            <person name="Salcher M."/>
            <person name="Ghai R."/>
            <person name="Kavagutti S V."/>
        </authorList>
    </citation>
    <scope>NUCLEOTIDE SEQUENCE</scope>
</reference>
<proteinExistence type="inferred from homology"/>
<organism evidence="4">
    <name type="scientific">freshwater metagenome</name>
    <dbReference type="NCBI Taxonomy" id="449393"/>
    <lineage>
        <taxon>unclassified sequences</taxon>
        <taxon>metagenomes</taxon>
        <taxon>ecological metagenomes</taxon>
    </lineage>
</organism>
<dbReference type="PANTHER" id="PTHR35527:SF2">
    <property type="entry name" value="HYDROLASE"/>
    <property type="match status" value="1"/>
</dbReference>
<evidence type="ECO:0000259" key="3">
    <source>
        <dbReference type="Pfam" id="PF02275"/>
    </source>
</evidence>
<dbReference type="InterPro" id="IPR029132">
    <property type="entry name" value="CBAH/NAAA_C"/>
</dbReference>
<evidence type="ECO:0000256" key="2">
    <source>
        <dbReference type="ARBA" id="ARBA00022801"/>
    </source>
</evidence>
<protein>
    <submittedName>
        <fullName evidence="4">Unannotated protein</fullName>
    </submittedName>
</protein>
<dbReference type="SUPFAM" id="SSF56235">
    <property type="entry name" value="N-terminal nucleophile aminohydrolases (Ntn hydrolases)"/>
    <property type="match status" value="1"/>
</dbReference>
<dbReference type="PANTHER" id="PTHR35527">
    <property type="entry name" value="CHOLOYLGLYCINE HYDROLASE"/>
    <property type="match status" value="1"/>
</dbReference>
<evidence type="ECO:0000313" key="4">
    <source>
        <dbReference type="EMBL" id="CAB4906800.1"/>
    </source>
</evidence>
<dbReference type="InterPro" id="IPR029055">
    <property type="entry name" value="Ntn_hydrolases_N"/>
</dbReference>
<gene>
    <name evidence="4" type="ORF">UFOPK3610_00484</name>
</gene>
<dbReference type="Gene3D" id="3.60.60.10">
    <property type="entry name" value="Penicillin V Acylase, Chain A"/>
    <property type="match status" value="1"/>
</dbReference>
<name>A0A6J7GR29_9ZZZZ</name>